<organism evidence="3 4">
    <name type="scientific">Kutzneria chonburiensis</name>
    <dbReference type="NCBI Taxonomy" id="1483604"/>
    <lineage>
        <taxon>Bacteria</taxon>
        <taxon>Bacillati</taxon>
        <taxon>Actinomycetota</taxon>
        <taxon>Actinomycetes</taxon>
        <taxon>Pseudonocardiales</taxon>
        <taxon>Pseudonocardiaceae</taxon>
        <taxon>Kutzneria</taxon>
    </lineage>
</organism>
<dbReference type="Gene3D" id="3.30.300.30">
    <property type="match status" value="1"/>
</dbReference>
<evidence type="ECO:0000313" key="3">
    <source>
        <dbReference type="EMBL" id="MFC0548149.1"/>
    </source>
</evidence>
<dbReference type="PANTHER" id="PTHR43201">
    <property type="entry name" value="ACYL-COA SYNTHETASE"/>
    <property type="match status" value="1"/>
</dbReference>
<comment type="caution">
    <text evidence="3">The sequence shown here is derived from an EMBL/GenBank/DDBJ whole genome shotgun (WGS) entry which is preliminary data.</text>
</comment>
<dbReference type="Pfam" id="PF00501">
    <property type="entry name" value="AMP-binding"/>
    <property type="match status" value="1"/>
</dbReference>
<feature type="domain" description="AMP-dependent synthetase/ligase" evidence="2">
    <location>
        <begin position="34"/>
        <end position="394"/>
    </location>
</feature>
<comment type="similarity">
    <text evidence="1">Belongs to the ATP-dependent AMP-binding enzyme family.</text>
</comment>
<dbReference type="InterPro" id="IPR042099">
    <property type="entry name" value="ANL_N_sf"/>
</dbReference>
<dbReference type="InterPro" id="IPR020845">
    <property type="entry name" value="AMP-binding_CS"/>
</dbReference>
<proteinExistence type="inferred from homology"/>
<dbReference type="InterPro" id="IPR045851">
    <property type="entry name" value="AMP-bd_C_sf"/>
</dbReference>
<protein>
    <submittedName>
        <fullName evidence="3">Class I adenylate-forming enzyme family protein</fullName>
    </submittedName>
</protein>
<dbReference type="Gene3D" id="3.40.50.12780">
    <property type="entry name" value="N-terminal domain of ligase-like"/>
    <property type="match status" value="1"/>
</dbReference>
<evidence type="ECO:0000259" key="2">
    <source>
        <dbReference type="Pfam" id="PF00501"/>
    </source>
</evidence>
<dbReference type="PROSITE" id="PS00455">
    <property type="entry name" value="AMP_BINDING"/>
    <property type="match status" value="1"/>
</dbReference>
<evidence type="ECO:0000313" key="4">
    <source>
        <dbReference type="Proteomes" id="UP001589810"/>
    </source>
</evidence>
<dbReference type="EMBL" id="JBHLUD010000015">
    <property type="protein sequence ID" value="MFC0548149.1"/>
    <property type="molecule type" value="Genomic_DNA"/>
</dbReference>
<name>A0ABV6N6K1_9PSEU</name>
<dbReference type="Proteomes" id="UP001589810">
    <property type="component" value="Unassembled WGS sequence"/>
</dbReference>
<evidence type="ECO:0000256" key="1">
    <source>
        <dbReference type="ARBA" id="ARBA00006432"/>
    </source>
</evidence>
<dbReference type="RefSeq" id="WP_273938015.1">
    <property type="nucleotide sequence ID" value="NZ_CP097263.1"/>
</dbReference>
<sequence>MTLSVDTILSPQQRAALAADPAVGGGNLLPSAIKANAHPDQPFLHSVRPITTTDGQPQHTFTLLELDQLVQSWSVFYLSKGVQPRDRVAVHIEDSYAYSVHFHALAQIGAIGVLINSRASEFIARSLLAQTTPVGLYVDRERLAQLGELPELAWVVVAEDVPAPPAAELAHADRFRHVAEDPVVILHSSGTTGVPKPTIHTHESIAAGPKFRLVDHKERPGAVTLTGLPQSHLGCIAYSTYAVLAGANTIAGRDYSGADLIDAVLEHRPTAVMSFAHAYSEIPALSLEPGTVDSVDFWVSIGDAVHEAHIHHLLRQRSSDRPEATFLDRLGTTELGWGALLKARTLSTERNDRCAGQPVGVSEVAILRKDGSFADANEVGLLAARGPAITPGYWGNSDLTYRFRLGGYWLTGDNAYRDEHGDHFLVDRTVDAIETPQGTGYSVFMEEAILSDVPDVVDIAVIAGRAGAAVVPVAVVTVRAEVEAEKLLRLANEALAAAGHLQLGVLEIAAGDEDLPVGVTGKVLKRQLREKYSDLATYVSTHTGAAVAVQGQL</sequence>
<dbReference type="SUPFAM" id="SSF56801">
    <property type="entry name" value="Acetyl-CoA synthetase-like"/>
    <property type="match status" value="1"/>
</dbReference>
<reference evidence="3 4" key="1">
    <citation type="submission" date="2024-09" db="EMBL/GenBank/DDBJ databases">
        <authorList>
            <person name="Sun Q."/>
            <person name="Mori K."/>
        </authorList>
    </citation>
    <scope>NUCLEOTIDE SEQUENCE [LARGE SCALE GENOMIC DNA]</scope>
    <source>
        <strain evidence="3 4">TBRC 1432</strain>
    </source>
</reference>
<accession>A0ABV6N6K1</accession>
<dbReference type="PANTHER" id="PTHR43201:SF8">
    <property type="entry name" value="ACYL-COA SYNTHETASE FAMILY MEMBER 3"/>
    <property type="match status" value="1"/>
</dbReference>
<dbReference type="InterPro" id="IPR000873">
    <property type="entry name" value="AMP-dep_synth/lig_dom"/>
</dbReference>
<keyword evidence="4" id="KW-1185">Reference proteome</keyword>
<gene>
    <name evidence="3" type="ORF">ACFFH7_42045</name>
</gene>